<dbReference type="Gene3D" id="3.40.50.1820">
    <property type="entry name" value="alpha/beta hydrolase"/>
    <property type="match status" value="1"/>
</dbReference>
<dbReference type="InterPro" id="IPR000073">
    <property type="entry name" value="AB_hydrolase_1"/>
</dbReference>
<name>A0A561XAP1_ACIDE</name>
<comment type="caution">
    <text evidence="3">The sequence shown here is derived from an EMBL/GenBank/DDBJ whole genome shotgun (WGS) entry which is preliminary data.</text>
</comment>
<protein>
    <submittedName>
        <fullName evidence="3">Sigma-B regulation protein RsbQ</fullName>
    </submittedName>
</protein>
<evidence type="ECO:0000313" key="3">
    <source>
        <dbReference type="EMBL" id="TWG33187.1"/>
    </source>
</evidence>
<dbReference type="SUPFAM" id="SSF53474">
    <property type="entry name" value="alpha/beta-Hydrolases"/>
    <property type="match status" value="1"/>
</dbReference>
<dbReference type="PANTHER" id="PTHR43039">
    <property type="entry name" value="ESTERASE-RELATED"/>
    <property type="match status" value="1"/>
</dbReference>
<dbReference type="Proteomes" id="UP000321485">
    <property type="component" value="Unassembled WGS sequence"/>
</dbReference>
<dbReference type="AlphaFoldDB" id="A0A561XAP1"/>
<dbReference type="InterPro" id="IPR029058">
    <property type="entry name" value="AB_hydrolase_fold"/>
</dbReference>
<accession>A0A561XAP1</accession>
<evidence type="ECO:0000313" key="4">
    <source>
        <dbReference type="Proteomes" id="UP000321485"/>
    </source>
</evidence>
<proteinExistence type="inferred from homology"/>
<comment type="similarity">
    <text evidence="1">Belongs to the AB hydrolase superfamily.</text>
</comment>
<dbReference type="Pfam" id="PF12697">
    <property type="entry name" value="Abhydrolase_6"/>
    <property type="match status" value="1"/>
</dbReference>
<organism evidence="3 4">
    <name type="scientific">Acidovorax delafieldii</name>
    <name type="common">Pseudomonas delafieldii</name>
    <dbReference type="NCBI Taxonomy" id="47920"/>
    <lineage>
        <taxon>Bacteria</taxon>
        <taxon>Pseudomonadati</taxon>
        <taxon>Pseudomonadota</taxon>
        <taxon>Betaproteobacteria</taxon>
        <taxon>Burkholderiales</taxon>
        <taxon>Comamonadaceae</taxon>
        <taxon>Acidovorax</taxon>
    </lineage>
</organism>
<sequence>MRKLVLAINQLFLTPNRARLHAILRTVQASGVQNLRTDRPERTTVEIRKRNNVHVIDAIRPDVPVLVYAHGFGCSQHMWRHITPAFEGKCHQVLFDYVGCGQSDLAAFDPVKYASLKGYVQDLLDVCDALGIERGVHFVGHSVSASIGLLASIERPMLFDRLILVGPSPCYINHAPDYLGGFERQDLEGLLDLMDQNFMGWSSYLAPIVAGAPQADSLGGELSESFCSTDPTMARIFAQATFFADTREELSRVTRPSLILQHGNDALAPHSVGEYMHKKLRDSTLEVLDVTGHCAHMSHPHLVTAAMQRYLSLA</sequence>
<evidence type="ECO:0000256" key="1">
    <source>
        <dbReference type="ARBA" id="ARBA00008645"/>
    </source>
</evidence>
<feature type="domain" description="AB hydrolase-1" evidence="2">
    <location>
        <begin position="66"/>
        <end position="305"/>
    </location>
</feature>
<dbReference type="EMBL" id="VJWE01000018">
    <property type="protein sequence ID" value="TWG33187.1"/>
    <property type="molecule type" value="Genomic_DNA"/>
</dbReference>
<gene>
    <name evidence="3" type="ORF">ATF69_4259</name>
</gene>
<evidence type="ECO:0000259" key="2">
    <source>
        <dbReference type="Pfam" id="PF12697"/>
    </source>
</evidence>
<reference evidence="3 4" key="1">
    <citation type="journal article" date="2015" name="Stand. Genomic Sci.">
        <title>Genomic Encyclopedia of Bacterial and Archaeal Type Strains, Phase III: the genomes of soil and plant-associated and newly described type strains.</title>
        <authorList>
            <person name="Whitman W.B."/>
            <person name="Woyke T."/>
            <person name="Klenk H.P."/>
            <person name="Zhou Y."/>
            <person name="Lilburn T.G."/>
            <person name="Beck B.J."/>
            <person name="De Vos P."/>
            <person name="Vandamme P."/>
            <person name="Eisen J.A."/>
            <person name="Garrity G."/>
            <person name="Hugenholtz P."/>
            <person name="Kyrpides N.C."/>
        </authorList>
    </citation>
    <scope>NUCLEOTIDE SEQUENCE [LARGE SCALE GENOMIC DNA]</scope>
    <source>
        <strain evidence="3 4">DSM 64</strain>
    </source>
</reference>